<name>A0ABP8Y121_9ACTN</name>
<dbReference type="Proteomes" id="UP001499974">
    <property type="component" value="Unassembled WGS sequence"/>
</dbReference>
<gene>
    <name evidence="1" type="ORF">GCM10023349_42190</name>
</gene>
<keyword evidence="2" id="KW-1185">Reference proteome</keyword>
<evidence type="ECO:0000313" key="1">
    <source>
        <dbReference type="EMBL" id="GAA4717840.1"/>
    </source>
</evidence>
<dbReference type="RefSeq" id="WP_345523646.1">
    <property type="nucleotide sequence ID" value="NZ_BAABKM010000004.1"/>
</dbReference>
<dbReference type="EMBL" id="BAABKM010000004">
    <property type="protein sequence ID" value="GAA4717840.1"/>
    <property type="molecule type" value="Genomic_DNA"/>
</dbReference>
<evidence type="ECO:0000313" key="2">
    <source>
        <dbReference type="Proteomes" id="UP001499974"/>
    </source>
</evidence>
<organism evidence="1 2">
    <name type="scientific">Nocardioides conyzicola</name>
    <dbReference type="NCBI Taxonomy" id="1651781"/>
    <lineage>
        <taxon>Bacteria</taxon>
        <taxon>Bacillati</taxon>
        <taxon>Actinomycetota</taxon>
        <taxon>Actinomycetes</taxon>
        <taxon>Propionibacteriales</taxon>
        <taxon>Nocardioidaceae</taxon>
        <taxon>Nocardioides</taxon>
    </lineage>
</organism>
<proteinExistence type="predicted"/>
<comment type="caution">
    <text evidence="1">The sequence shown here is derived from an EMBL/GenBank/DDBJ whole genome shotgun (WGS) entry which is preliminary data.</text>
</comment>
<reference evidence="2" key="1">
    <citation type="journal article" date="2019" name="Int. J. Syst. Evol. Microbiol.">
        <title>The Global Catalogue of Microorganisms (GCM) 10K type strain sequencing project: providing services to taxonomists for standard genome sequencing and annotation.</title>
        <authorList>
            <consortium name="The Broad Institute Genomics Platform"/>
            <consortium name="The Broad Institute Genome Sequencing Center for Infectious Disease"/>
            <person name="Wu L."/>
            <person name="Ma J."/>
        </authorList>
    </citation>
    <scope>NUCLEOTIDE SEQUENCE [LARGE SCALE GENOMIC DNA]</scope>
    <source>
        <strain evidence="2">JCM 18531</strain>
    </source>
</reference>
<accession>A0ABP8Y121</accession>
<evidence type="ECO:0008006" key="3">
    <source>
        <dbReference type="Google" id="ProtNLM"/>
    </source>
</evidence>
<sequence length="894" mass="93156">MSRTPAQVLADLAGAAELTAFDGHRTWRDVLFGPGDTLDPTGPDRALLIALADEYAALDDHLDTLPAAAHRAWLTEILGVPRLPVVPDRVVAHVTVDPKLAPAVVARGTLLRGGKDAFGNERRYTTVDALTAHGAALAGVRSLAPGGDPDGLPGVAASAPDFPLDPLDGPDAPHVLRISSPALAFTGGALLASLTFDDATGASGLTGEGWRYSRADGSVSPAPAAVIGTTVRVSLSGDCGHPDGDPWLEWAVPASTPLPEDFGFTRVRVAVADRTAYVPEAAYYNDGAVDVAKEFQPFGAVAKRGDAFYVRSDEAFAKDVDHLSIAVSELQSGGTAVQPSLAGSGIPVFYALQIQGAVSTALGKLSTPQKAQVQGDFDHILGLLSPSTSPSVRWQRREDGQWKQFGDPSSRFDGVSEDDVGGSERTVVSGQEGHYVRAFLAQGDFGWTKYQSDVAAFATQAVSAGGADPVMPVPPSPPIASSITLRYTTRPVPASRVESTSGWRHTVKPAQLTAYLPFRRAVSDEGATGMVALGLVLPESAAGSTVSVWLEVDSAAPCGATDPVDAGWQWWDGTGWHPLPVADGSRQLRESGLLRFVAPRGWADGCTDVGASGPGRWVRLVTAAPDRLGTVRAVLVDAVVAEFVSAAADPGSDPSPATALPPGTIKGTLAPIRGVKKVTNPASVRGRGPEADPAYLARASARTRHRDRALAPWDYEQHVALAFPEVAAVLCLPHTDRDGGHAPGVVGLVVVPDRPDDPAPKPSVSLIGRIGDVLTPLSPVGAQVAVLCPRYAAVSVAATIRLRRGVAALTGQEEIRAAIEGVLHPTATGAPRWGRSLYASSLVAFLEQQPSVDVVTAFELRDASGTVVDVVEVDPCRGLTCSTGAHALTCEEQL</sequence>
<protein>
    <recommendedName>
        <fullName evidence="3">Baseplate assembly protein</fullName>
    </recommendedName>
</protein>